<reference evidence="3" key="4">
    <citation type="journal article" date="2022" name="Res Sq">
        <title>Comparative Genomics Reveals Insights into the Divergent Evolution of Astigmatic Mites and Household Pest Adaptations.</title>
        <authorList>
            <person name="Xiong Q."/>
            <person name="Wan A.T.-Y."/>
            <person name="Liu X.-Y."/>
            <person name="Fung C.S.-H."/>
            <person name="Xiao X."/>
            <person name="Malainual N."/>
            <person name="Hou J."/>
            <person name="Wang L."/>
            <person name="Wang M."/>
            <person name="Yang K."/>
            <person name="Cui Y."/>
            <person name="Leung E."/>
            <person name="Nong W."/>
            <person name="Shin S.-K."/>
            <person name="Au S."/>
            <person name="Jeong K.Y."/>
            <person name="Chew F.T."/>
            <person name="Hui J."/>
            <person name="Leung T.F."/>
            <person name="Tungtrongchitr A."/>
            <person name="Zhong N."/>
            <person name="Liu Z."/>
            <person name="Tsui S."/>
        </authorList>
    </citation>
    <scope>NUCLEOTIDE SEQUENCE</scope>
    <source>
        <strain evidence="3">Derf</strain>
        <tissue evidence="3">Whole organism</tissue>
    </source>
</reference>
<dbReference type="EMBL" id="ASGP02000004">
    <property type="protein sequence ID" value="KAH9511547.1"/>
    <property type="molecule type" value="Genomic_DNA"/>
</dbReference>
<feature type="signal peptide" evidence="1">
    <location>
        <begin position="1"/>
        <end position="31"/>
    </location>
</feature>
<reference evidence="2" key="2">
    <citation type="submission" date="2020-06" db="EMBL/GenBank/DDBJ databases">
        <authorList>
            <person name="Ji K."/>
            <person name="Li J."/>
        </authorList>
    </citation>
    <scope>NUCLEOTIDE SEQUENCE</scope>
    <source>
        <strain evidence="2">JKM2019</strain>
        <tissue evidence="2">Whole body</tissue>
    </source>
</reference>
<evidence type="ECO:0000313" key="3">
    <source>
        <dbReference type="EMBL" id="KAH9511547.1"/>
    </source>
</evidence>
<dbReference type="Proteomes" id="UP000790347">
    <property type="component" value="Unassembled WGS sequence"/>
</dbReference>
<reference evidence="3" key="1">
    <citation type="submission" date="2013-05" db="EMBL/GenBank/DDBJ databases">
        <authorList>
            <person name="Yim A.K.Y."/>
            <person name="Chan T.F."/>
            <person name="Ji K.M."/>
            <person name="Liu X.Y."/>
            <person name="Zhou J.W."/>
            <person name="Li R.Q."/>
            <person name="Yang K.Y."/>
            <person name="Li J."/>
            <person name="Li M."/>
            <person name="Law P.T.W."/>
            <person name="Wu Y.L."/>
            <person name="Cai Z.L."/>
            <person name="Qin H."/>
            <person name="Bao Y."/>
            <person name="Leung R.K.K."/>
            <person name="Ng P.K.S."/>
            <person name="Zou J."/>
            <person name="Zhong X.J."/>
            <person name="Ran P.X."/>
            <person name="Zhong N.S."/>
            <person name="Liu Z.G."/>
            <person name="Tsui S.K.W."/>
        </authorList>
    </citation>
    <scope>NUCLEOTIDE SEQUENCE</scope>
    <source>
        <strain evidence="3">Derf</strain>
        <tissue evidence="3">Whole organism</tissue>
    </source>
</reference>
<comment type="caution">
    <text evidence="3">The sequence shown here is derived from an EMBL/GenBank/DDBJ whole genome shotgun (WGS) entry which is preliminary data.</text>
</comment>
<organism evidence="3 4">
    <name type="scientific">Dermatophagoides farinae</name>
    <name type="common">American house dust mite</name>
    <dbReference type="NCBI Taxonomy" id="6954"/>
    <lineage>
        <taxon>Eukaryota</taxon>
        <taxon>Metazoa</taxon>
        <taxon>Ecdysozoa</taxon>
        <taxon>Arthropoda</taxon>
        <taxon>Chelicerata</taxon>
        <taxon>Arachnida</taxon>
        <taxon>Acari</taxon>
        <taxon>Acariformes</taxon>
        <taxon>Sarcoptiformes</taxon>
        <taxon>Astigmata</taxon>
        <taxon>Psoroptidia</taxon>
        <taxon>Analgoidea</taxon>
        <taxon>Pyroglyphidae</taxon>
        <taxon>Dermatophagoidinae</taxon>
        <taxon>Dermatophagoides</taxon>
    </lineage>
</organism>
<keyword evidence="1" id="KW-0732">Signal</keyword>
<dbReference type="Proteomes" id="UP000828236">
    <property type="component" value="Unassembled WGS sequence"/>
</dbReference>
<feature type="chain" id="PRO_5038324685" evidence="1">
    <location>
        <begin position="32"/>
        <end position="166"/>
    </location>
</feature>
<gene>
    <name evidence="3" type="ORF">DERF_009999</name>
    <name evidence="2" type="ORF">HUG17_0059</name>
</gene>
<keyword evidence="4" id="KW-1185">Reference proteome</keyword>
<proteinExistence type="predicted"/>
<evidence type="ECO:0000313" key="2">
    <source>
        <dbReference type="EMBL" id="KAH7644521.1"/>
    </source>
</evidence>
<dbReference type="EMBL" id="SDOV01000001">
    <property type="protein sequence ID" value="KAH7644521.1"/>
    <property type="molecule type" value="Genomic_DNA"/>
</dbReference>
<protein>
    <submittedName>
        <fullName evidence="3">Uncharacterized protein</fullName>
    </submittedName>
</protein>
<name>A0A922HV54_DERFA</name>
<sequence>MSSKFINHFFIGSILMTMLISMLMLSTQVQAQESFEPDSEPVRPQLPDGTRRRYDRFNQWMKVINEFFTQGNWLNGGPSNLIEYITSTLAKLLDILMNRRGPPVIAPVEPISPPSTDDTIEYKVLDSNGRQRQSIDRYRESIGNRPKIQLNLNDIIRMIPTNQLNR</sequence>
<evidence type="ECO:0000313" key="4">
    <source>
        <dbReference type="Proteomes" id="UP000790347"/>
    </source>
</evidence>
<accession>A0A922HV54</accession>
<evidence type="ECO:0000256" key="1">
    <source>
        <dbReference type="SAM" id="SignalP"/>
    </source>
</evidence>
<reference evidence="2" key="3">
    <citation type="journal article" date="2021" name="World Allergy Organ. J.">
        <title>Chromosome-level assembly of Dermatophagoides farinae genome and transcriptome reveals two novel allergens Der f 37 and Der f 39.</title>
        <authorList>
            <person name="Chen J."/>
            <person name="Cai Z."/>
            <person name="Fan D."/>
            <person name="Hu J."/>
            <person name="Hou Y."/>
            <person name="He Y."/>
            <person name="Zhang Z."/>
            <person name="Zhao Z."/>
            <person name="Gao P."/>
            <person name="Hu W."/>
            <person name="Sun J."/>
            <person name="Li J."/>
            <person name="Ji K."/>
        </authorList>
    </citation>
    <scope>NUCLEOTIDE SEQUENCE</scope>
    <source>
        <strain evidence="2">JKM2019</strain>
    </source>
</reference>
<dbReference type="AlphaFoldDB" id="A0A922HV54"/>